<evidence type="ECO:0000313" key="13">
    <source>
        <dbReference type="EMBL" id="OAP55988.1"/>
    </source>
</evidence>
<keyword evidence="9" id="KW-0539">Nucleus</keyword>
<keyword evidence="8" id="KW-0804">Transcription</keyword>
<feature type="region of interest" description="Disordered" evidence="10">
    <location>
        <begin position="551"/>
        <end position="622"/>
    </location>
</feature>
<evidence type="ECO:0000259" key="11">
    <source>
        <dbReference type="Pfam" id="PF20644"/>
    </source>
</evidence>
<dbReference type="InterPro" id="IPR048538">
    <property type="entry name" value="Rrn7_cyclin_C"/>
</dbReference>
<keyword evidence="14" id="KW-1185">Reference proteome</keyword>
<dbReference type="Pfam" id="PF20644">
    <property type="entry name" value="Rrn7_cyclin_N"/>
    <property type="match status" value="1"/>
</dbReference>
<evidence type="ECO:0000256" key="2">
    <source>
        <dbReference type="ARBA" id="ARBA00006899"/>
    </source>
</evidence>
<dbReference type="GeneID" id="30014308"/>
<keyword evidence="6" id="KW-0805">Transcription regulation</keyword>
<organism evidence="13 14">
    <name type="scientific">Fonsecaea erecta</name>
    <dbReference type="NCBI Taxonomy" id="1367422"/>
    <lineage>
        <taxon>Eukaryota</taxon>
        <taxon>Fungi</taxon>
        <taxon>Dikarya</taxon>
        <taxon>Ascomycota</taxon>
        <taxon>Pezizomycotina</taxon>
        <taxon>Eurotiomycetes</taxon>
        <taxon>Chaetothyriomycetidae</taxon>
        <taxon>Chaetothyriales</taxon>
        <taxon>Herpotrichiellaceae</taxon>
        <taxon>Fonsecaea</taxon>
    </lineage>
</organism>
<feature type="domain" description="Rrn7/TAF1B C-terminal cyclin" evidence="12">
    <location>
        <begin position="225"/>
        <end position="401"/>
    </location>
</feature>
<dbReference type="GO" id="GO:0042790">
    <property type="term" value="P:nucleolar large rRNA transcription by RNA polymerase I"/>
    <property type="evidence" value="ECO:0007669"/>
    <property type="project" value="TreeGrafter"/>
</dbReference>
<dbReference type="STRING" id="1367422.A0A178Z880"/>
<dbReference type="EMBL" id="LVYI01000010">
    <property type="protein sequence ID" value="OAP55988.1"/>
    <property type="molecule type" value="Genomic_DNA"/>
</dbReference>
<evidence type="ECO:0000256" key="10">
    <source>
        <dbReference type="SAM" id="MobiDB-lite"/>
    </source>
</evidence>
<feature type="domain" description="Rrn7/TAF1B N-terminal cyclin" evidence="11">
    <location>
        <begin position="78"/>
        <end position="205"/>
    </location>
</feature>
<dbReference type="AlphaFoldDB" id="A0A178Z880"/>
<comment type="subcellular location">
    <subcellularLocation>
        <location evidence="1">Nucleus</location>
        <location evidence="1">Nucleolus</location>
    </subcellularLocation>
</comment>
<dbReference type="OrthoDB" id="428577at2759"/>
<evidence type="ECO:0000256" key="8">
    <source>
        <dbReference type="ARBA" id="ARBA00023163"/>
    </source>
</evidence>
<comment type="similarity">
    <text evidence="2">Belongs to the RRN7/TAF1B family.</text>
</comment>
<sequence>MDGEECGTCGSTEFYDEDGRIFCANGHDQGLGLATAEDDADFGRQGTIVRKKEDKKKQKISRVLRGPRAYQLFLQAWQFILWKQCYALVHQKGLPAELWAIVRDLWTLWLSKLEHRLSDSLADAGDKATATASSGDETDPNLDAGEERDREGDKSAHSYPTLVDTIALNYLGIVMLRRPIRLAKVLKWILQEEVPFIRAIRYVPQDMKDRLPGEYHQALDTLRLLEPDDLQKAVYHRARWYDASFGMVMPPINQNLFLLGYVRQLALPLEIYSAARRLNTITKYDFCYTGATNSSRPIRRQPTAYPESQLISLVVIATKLLFPFDSADVKRYPQDPNDPATLQMNWPSWLEAKTEFDQQGEAGEDADLLKPGSEVHVTDNDILDMTDRQLDQYMDWYQKMWIAGKHTSPADQAPEQTIEKDILDMFPLHEVPEHPRTLVSNANAEQEEQSRLSGRIMQVQSSLTTRRAITVDEERERGLDVLRPGSRYPRFPKVDDLDRAAAGDGAVVKTFHEEAAAAACLSVKALLLAVNRTEEKIERWLVDRRRAEVFGEELEQGQGEDEDSADDHDDHDRDAAGEDMDFIPETSPPGKLAREMEGLGIGQSPDVEEDHDDGNDDDDVEGVVDMEMMLHSSSLGA</sequence>
<dbReference type="Pfam" id="PF20645">
    <property type="entry name" value="Rrn7_cyclin_C"/>
    <property type="match status" value="1"/>
</dbReference>
<dbReference type="GO" id="GO:0001164">
    <property type="term" value="F:RNA polymerase I core promoter sequence-specific DNA binding"/>
    <property type="evidence" value="ECO:0007669"/>
    <property type="project" value="InterPro"/>
</dbReference>
<evidence type="ECO:0000256" key="6">
    <source>
        <dbReference type="ARBA" id="ARBA00023015"/>
    </source>
</evidence>
<evidence type="ECO:0000256" key="3">
    <source>
        <dbReference type="ARBA" id="ARBA00022723"/>
    </source>
</evidence>
<feature type="compositionally biased region" description="Basic and acidic residues" evidence="10">
    <location>
        <begin position="145"/>
        <end position="156"/>
    </location>
</feature>
<protein>
    <recommendedName>
        <fullName evidence="15">RRN7-type domain-containing protein</fullName>
    </recommendedName>
</protein>
<dbReference type="InterPro" id="IPR048540">
    <property type="entry name" value="Rrn7_cyclin_N"/>
</dbReference>
<keyword evidence="3" id="KW-0479">Metal-binding</keyword>
<accession>A0A178Z880</accession>
<evidence type="ECO:0000259" key="12">
    <source>
        <dbReference type="Pfam" id="PF20645"/>
    </source>
</evidence>
<feature type="compositionally biased region" description="Acidic residues" evidence="10">
    <location>
        <begin position="606"/>
        <end position="622"/>
    </location>
</feature>
<evidence type="ECO:0000256" key="1">
    <source>
        <dbReference type="ARBA" id="ARBA00004604"/>
    </source>
</evidence>
<evidence type="ECO:0000313" key="14">
    <source>
        <dbReference type="Proteomes" id="UP000078343"/>
    </source>
</evidence>
<evidence type="ECO:0000256" key="9">
    <source>
        <dbReference type="ARBA" id="ARBA00023242"/>
    </source>
</evidence>
<dbReference type="Proteomes" id="UP000078343">
    <property type="component" value="Unassembled WGS sequence"/>
</dbReference>
<name>A0A178Z880_9EURO</name>
<reference evidence="13 14" key="1">
    <citation type="submission" date="2016-04" db="EMBL/GenBank/DDBJ databases">
        <title>Draft genome of Fonsecaea erecta CBS 125763.</title>
        <authorList>
            <person name="Weiss V.A."/>
            <person name="Vicente V.A."/>
            <person name="Raittz R.T."/>
            <person name="Moreno L.F."/>
            <person name="De Souza E.M."/>
            <person name="Pedrosa F.O."/>
            <person name="Steffens M.B."/>
            <person name="Faoro H."/>
            <person name="Tadra-Sfeir M.Z."/>
            <person name="Najafzadeh M.J."/>
            <person name="Felipe M.S."/>
            <person name="Teixeira M."/>
            <person name="Sun J."/>
            <person name="Xi L."/>
            <person name="Gomes R."/>
            <person name="De Azevedo C.M."/>
            <person name="Salgado C.G."/>
            <person name="Da Silva M.B."/>
            <person name="Nascimento M.F."/>
            <person name="Queiroz-Telles F."/>
            <person name="Attili D.S."/>
            <person name="Gorbushina A."/>
        </authorList>
    </citation>
    <scope>NUCLEOTIDE SEQUENCE [LARGE SCALE GENOMIC DNA]</scope>
    <source>
        <strain evidence="13 14">CBS 125763</strain>
    </source>
</reference>
<comment type="caution">
    <text evidence="13">The sequence shown here is derived from an EMBL/GenBank/DDBJ whole genome shotgun (WGS) entry which is preliminary data.</text>
</comment>
<evidence type="ECO:0000256" key="5">
    <source>
        <dbReference type="ARBA" id="ARBA00022833"/>
    </source>
</evidence>
<dbReference type="GO" id="GO:0008270">
    <property type="term" value="F:zinc ion binding"/>
    <property type="evidence" value="ECO:0007669"/>
    <property type="project" value="UniProtKB-KW"/>
</dbReference>
<evidence type="ECO:0008006" key="15">
    <source>
        <dbReference type="Google" id="ProtNLM"/>
    </source>
</evidence>
<evidence type="ECO:0000256" key="7">
    <source>
        <dbReference type="ARBA" id="ARBA00023125"/>
    </source>
</evidence>
<feature type="region of interest" description="Disordered" evidence="10">
    <location>
        <begin position="127"/>
        <end position="156"/>
    </location>
</feature>
<dbReference type="GO" id="GO:0070860">
    <property type="term" value="C:RNA polymerase I core factor complex"/>
    <property type="evidence" value="ECO:0007669"/>
    <property type="project" value="InterPro"/>
</dbReference>
<feature type="compositionally biased region" description="Acidic residues" evidence="10">
    <location>
        <begin position="551"/>
        <end position="567"/>
    </location>
</feature>
<proteinExistence type="inferred from homology"/>
<keyword evidence="4" id="KW-0863">Zinc-finger</keyword>
<evidence type="ECO:0000256" key="4">
    <source>
        <dbReference type="ARBA" id="ARBA00022771"/>
    </source>
</evidence>
<dbReference type="RefSeq" id="XP_018689355.1">
    <property type="nucleotide sequence ID" value="XM_018841646.1"/>
</dbReference>
<dbReference type="PANTHER" id="PTHR31576:SF2">
    <property type="entry name" value="TATA BOX-BINDING PROTEIN-ASSOCIATED FACTOR RNA POLYMERASE I SUBUNIT B"/>
    <property type="match status" value="1"/>
</dbReference>
<dbReference type="InterPro" id="IPR033599">
    <property type="entry name" value="TAF1B/Rrn7"/>
</dbReference>
<dbReference type="PANTHER" id="PTHR31576">
    <property type="entry name" value="TATA BOX-BINDING PROTEIN-ASSOCIATED FACTOR RNA POLYMERASE I SUBUNIT B"/>
    <property type="match status" value="1"/>
</dbReference>
<gene>
    <name evidence="13" type="ORF">AYL99_10140</name>
</gene>
<keyword evidence="7" id="KW-0238">DNA-binding</keyword>
<keyword evidence="5" id="KW-0862">Zinc</keyword>